<comment type="subcellular location">
    <subcellularLocation>
        <location evidence="2">Host endoplasmic reticulum</location>
    </subcellularLocation>
    <subcellularLocation>
        <location evidence="1">Host membrane</location>
        <topology evidence="1">Single-pass type I membrane protein</topology>
    </subcellularLocation>
</comment>
<dbReference type="EMBL" id="GU191019">
    <property type="protein sequence ID" value="ACZ92167.1"/>
    <property type="molecule type" value="Genomic_DNA"/>
</dbReference>
<evidence type="ECO:0000256" key="4">
    <source>
        <dbReference type="ARBA" id="ARBA00022692"/>
    </source>
</evidence>
<dbReference type="GO" id="GO:0044165">
    <property type="term" value="C:host cell endoplasmic reticulum"/>
    <property type="evidence" value="ECO:0007669"/>
    <property type="project" value="UniProtKB-SubCell"/>
</dbReference>
<evidence type="ECO:0000256" key="7">
    <source>
        <dbReference type="ARBA" id="ARBA00023136"/>
    </source>
</evidence>
<keyword evidence="3" id="KW-0244">Early protein</keyword>
<evidence type="ECO:0000256" key="3">
    <source>
        <dbReference type="ARBA" id="ARBA00022518"/>
    </source>
</evidence>
<organism evidence="10 11">
    <name type="scientific">Human adenovirus A serotype 18</name>
    <name type="common">HAdV-18</name>
    <name type="synonym">Human adenovirus 18</name>
    <dbReference type="NCBI Taxonomy" id="10528"/>
    <lineage>
        <taxon>Viruses</taxon>
        <taxon>Varidnaviria</taxon>
        <taxon>Bamfordvirae</taxon>
        <taxon>Preplasmiviricota</taxon>
        <taxon>Polisuviricotina</taxon>
        <taxon>Pharingeaviricetes</taxon>
        <taxon>Rowavirales</taxon>
        <taxon>Adenoviridae</taxon>
        <taxon>Mastadenovirus</taxon>
        <taxon>Mastadenovirus adami</taxon>
        <taxon>Human mastadenovirus A</taxon>
    </lineage>
</organism>
<dbReference type="InterPro" id="IPR005041">
    <property type="entry name" value="Adeno_E3B"/>
</dbReference>
<evidence type="ECO:0000256" key="5">
    <source>
        <dbReference type="ARBA" id="ARBA00022870"/>
    </source>
</evidence>
<evidence type="ECO:0000313" key="10">
    <source>
        <dbReference type="EMBL" id="ACZ92167.1"/>
    </source>
</evidence>
<name>D3JIU0_ADE18</name>
<keyword evidence="5" id="KW-1043">Host membrane</keyword>
<evidence type="ECO:0000256" key="9">
    <source>
        <dbReference type="SAM" id="Phobius"/>
    </source>
</evidence>
<protein>
    <submittedName>
        <fullName evidence="10">RID-alpha protein</fullName>
    </submittedName>
</protein>
<dbReference type="Pfam" id="PF03376">
    <property type="entry name" value="Adeno_E3B"/>
    <property type="match status" value="1"/>
</dbReference>
<keyword evidence="8" id="KW-1038">Host endoplasmic reticulum</keyword>
<keyword evidence="4 9" id="KW-0812">Transmembrane</keyword>
<evidence type="ECO:0000256" key="1">
    <source>
        <dbReference type="ARBA" id="ARBA00004313"/>
    </source>
</evidence>
<evidence type="ECO:0000256" key="8">
    <source>
        <dbReference type="ARBA" id="ARBA00023184"/>
    </source>
</evidence>
<accession>D3JIU0</accession>
<dbReference type="GO" id="GO:0033644">
    <property type="term" value="C:host cell membrane"/>
    <property type="evidence" value="ECO:0007669"/>
    <property type="project" value="UniProtKB-SubCell"/>
</dbReference>
<evidence type="ECO:0000313" key="11">
    <source>
        <dbReference type="Proteomes" id="UP000139114"/>
    </source>
</evidence>
<gene>
    <name evidence="10" type="primary">E3</name>
</gene>
<dbReference type="GO" id="GO:0016020">
    <property type="term" value="C:membrane"/>
    <property type="evidence" value="ECO:0007669"/>
    <property type="project" value="InterPro"/>
</dbReference>
<evidence type="ECO:0000256" key="2">
    <source>
        <dbReference type="ARBA" id="ARBA00004354"/>
    </source>
</evidence>
<dbReference type="Proteomes" id="UP000139114">
    <property type="component" value="Segment"/>
</dbReference>
<reference evidence="10 11" key="1">
    <citation type="journal article" date="2010" name="Virology">
        <title>Computational analysis of human adenovirus serotype 18.</title>
        <authorList>
            <person name="Walsh M.P."/>
            <person name="Seto J."/>
            <person name="Tirado D."/>
            <person name="Chodosh J."/>
            <person name="Schnurr D."/>
            <person name="Seto D."/>
            <person name="Jones M.S."/>
        </authorList>
    </citation>
    <scope>NUCLEOTIDE SEQUENCE [LARGE SCALE GENOMIC DNA]</scope>
    <source>
        <strain evidence="10">D.C.</strain>
    </source>
</reference>
<proteinExistence type="predicted"/>
<keyword evidence="6 9" id="KW-1133">Transmembrane helix</keyword>
<evidence type="ECO:0000256" key="6">
    <source>
        <dbReference type="ARBA" id="ARBA00022989"/>
    </source>
</evidence>
<sequence>MVTVLFIFLCLPIIFASSTFASVSHINPDCLTPFTVYLIFAFVTATCVCSLITLLITSLQFFDYYYVRFVYRRHHPHYQNPQIAALLQLQP</sequence>
<feature type="transmembrane region" description="Helical" evidence="9">
    <location>
        <begin position="37"/>
        <end position="62"/>
    </location>
</feature>
<organismHost>
    <name type="scientific">Homo sapiens</name>
    <name type="common">Human</name>
    <dbReference type="NCBI Taxonomy" id="9606"/>
</organismHost>
<keyword evidence="7 9" id="KW-0472">Membrane</keyword>